<accession>A0A1W1EE52</accession>
<proteinExistence type="predicted"/>
<sequence length="133" mass="14462">MKKILFATAICAGLMTLPAMAKDKVTTHQVHFDKGTTGTTVKGEVKGYDTVNYKLSAKKGQHMRVNIKSKHANFNIYAPGKGLGDEALFVGEPGIPYKGNLSKDGTYTISVYLMRNEARRGTNTTYSLSVGID</sequence>
<gene>
    <name evidence="1" type="ORF">MNB_SV-5-1803</name>
</gene>
<organism evidence="1">
    <name type="scientific">hydrothermal vent metagenome</name>
    <dbReference type="NCBI Taxonomy" id="652676"/>
    <lineage>
        <taxon>unclassified sequences</taxon>
        <taxon>metagenomes</taxon>
        <taxon>ecological metagenomes</taxon>
    </lineage>
</organism>
<dbReference type="EMBL" id="FPKX01000044">
    <property type="protein sequence ID" value="SFZ98290.1"/>
    <property type="molecule type" value="Genomic_DNA"/>
</dbReference>
<name>A0A1W1EE52_9ZZZZ</name>
<reference evidence="1" key="1">
    <citation type="submission" date="2016-10" db="EMBL/GenBank/DDBJ databases">
        <authorList>
            <person name="de Groot N.N."/>
        </authorList>
    </citation>
    <scope>NUCLEOTIDE SEQUENCE</scope>
</reference>
<dbReference type="Gene3D" id="2.60.120.380">
    <property type="match status" value="1"/>
</dbReference>
<protein>
    <submittedName>
        <fullName evidence="1">Putative hypothetical Gifsy-1 prophage protein</fullName>
    </submittedName>
</protein>
<evidence type="ECO:0000313" key="1">
    <source>
        <dbReference type="EMBL" id="SFZ98290.1"/>
    </source>
</evidence>
<dbReference type="AlphaFoldDB" id="A0A1W1EE52"/>